<reference evidence="1 2" key="1">
    <citation type="submission" date="2013-11" db="EMBL/GenBank/DDBJ databases">
        <title>Genome sequencing of Stegodyphus mimosarum.</title>
        <authorList>
            <person name="Bechsgaard J."/>
        </authorList>
    </citation>
    <scope>NUCLEOTIDE SEQUENCE [LARGE SCALE GENOMIC DNA]</scope>
</reference>
<dbReference type="Proteomes" id="UP000054359">
    <property type="component" value="Unassembled WGS sequence"/>
</dbReference>
<dbReference type="AlphaFoldDB" id="A0A087UC05"/>
<dbReference type="PANTHER" id="PTHR33977">
    <property type="entry name" value="ZINC ION BINDING PROTEIN"/>
    <property type="match status" value="1"/>
</dbReference>
<dbReference type="EMBL" id="KK119152">
    <property type="protein sequence ID" value="KFM74894.1"/>
    <property type="molecule type" value="Genomic_DNA"/>
</dbReference>
<keyword evidence="2" id="KW-1185">Reference proteome</keyword>
<dbReference type="OrthoDB" id="6509935at2759"/>
<name>A0A087UC05_STEMI</name>
<dbReference type="OMA" id="CEYCTIC"/>
<dbReference type="PANTHER" id="PTHR33977:SF1">
    <property type="entry name" value="ZINC ION BINDING PROTEIN"/>
    <property type="match status" value="1"/>
</dbReference>
<evidence type="ECO:0000313" key="1">
    <source>
        <dbReference type="EMBL" id="KFM74894.1"/>
    </source>
</evidence>
<accession>A0A087UC05</accession>
<protein>
    <submittedName>
        <fullName evidence="1">Uncharacterized protein</fullName>
    </submittedName>
</protein>
<dbReference type="STRING" id="407821.A0A087UC05"/>
<feature type="non-terminal residue" evidence="1">
    <location>
        <position position="430"/>
    </location>
</feature>
<organism evidence="1 2">
    <name type="scientific">Stegodyphus mimosarum</name>
    <name type="common">African social velvet spider</name>
    <dbReference type="NCBI Taxonomy" id="407821"/>
    <lineage>
        <taxon>Eukaryota</taxon>
        <taxon>Metazoa</taxon>
        <taxon>Ecdysozoa</taxon>
        <taxon>Arthropoda</taxon>
        <taxon>Chelicerata</taxon>
        <taxon>Arachnida</taxon>
        <taxon>Araneae</taxon>
        <taxon>Araneomorphae</taxon>
        <taxon>Entelegynae</taxon>
        <taxon>Eresoidea</taxon>
        <taxon>Eresidae</taxon>
        <taxon>Stegodyphus</taxon>
    </lineage>
</organism>
<sequence>MDSRKIVKDLHSSLQNENLKREHLISLKDIANIQKQFHIPSCNNGFTFGDDIVSVRAWVNSMKEKNCVLLYKEQGDQHETLPKEDFMLVIMDPMQQHMLSTFGCDRVCVDSTFGLTGYGFELVSIIVIDKFEEGFPAAFCCCSSVNINTMTEFFKCLKQKVSIISTKTFMSDDTPIFYKAWEKIFGIADKRLLCAWHVDRAWQGHINSIRDVEKQKNIYKALKSALYELNESIFKNMLNCLLDELEEDKETKDFATYLQKYYVPRTEQWAYCFRKQSRINTNMHVESFHKIIKHIYLEGKKTKRVDKCIDALLSYLTDKKIDRLTKMHKGKITSKISNISRRHKDAKFLQPEKIDDRVFKFESSSLSRSYYVKKNSEHDCNEHCLKMCRKCNICIQAYTCECIDFNIQYNLCKHIHSAVMNNRNETVYSG</sequence>
<gene>
    <name evidence="1" type="ORF">X975_12859</name>
</gene>
<evidence type="ECO:0000313" key="2">
    <source>
        <dbReference type="Proteomes" id="UP000054359"/>
    </source>
</evidence>
<proteinExistence type="predicted"/>